<proteinExistence type="predicted"/>
<feature type="compositionally biased region" description="Basic and acidic residues" evidence="2">
    <location>
        <begin position="152"/>
        <end position="167"/>
    </location>
</feature>
<dbReference type="Proteomes" id="UP000033647">
    <property type="component" value="Unassembled WGS sequence"/>
</dbReference>
<feature type="region of interest" description="Disordered" evidence="2">
    <location>
        <begin position="1"/>
        <end position="131"/>
    </location>
</feature>
<organism evidence="4 5">
    <name type="scientific">Zymoseptoria brevis</name>
    <dbReference type="NCBI Taxonomy" id="1047168"/>
    <lineage>
        <taxon>Eukaryota</taxon>
        <taxon>Fungi</taxon>
        <taxon>Dikarya</taxon>
        <taxon>Ascomycota</taxon>
        <taxon>Pezizomycotina</taxon>
        <taxon>Dothideomycetes</taxon>
        <taxon>Dothideomycetidae</taxon>
        <taxon>Mycosphaerellales</taxon>
        <taxon>Mycosphaerellaceae</taxon>
        <taxon>Zymoseptoria</taxon>
    </lineage>
</organism>
<dbReference type="GO" id="GO:0003677">
    <property type="term" value="F:DNA binding"/>
    <property type="evidence" value="ECO:0007669"/>
    <property type="project" value="InterPro"/>
</dbReference>
<gene>
    <name evidence="4" type="ORF">TI39_contig279g00005</name>
</gene>
<dbReference type="Gene3D" id="3.90.70.200">
    <property type="entry name" value="Plus-3 domain"/>
    <property type="match status" value="1"/>
</dbReference>
<evidence type="ECO:0000256" key="2">
    <source>
        <dbReference type="SAM" id="MobiDB-lite"/>
    </source>
</evidence>
<accession>A0A0F4GZS9</accession>
<dbReference type="Pfam" id="PF03126">
    <property type="entry name" value="Plus-3"/>
    <property type="match status" value="1"/>
</dbReference>
<evidence type="ECO:0000313" key="4">
    <source>
        <dbReference type="EMBL" id="KJY01726.1"/>
    </source>
</evidence>
<feature type="compositionally biased region" description="Acidic residues" evidence="2">
    <location>
        <begin position="107"/>
        <end position="117"/>
    </location>
</feature>
<reference evidence="4 5" key="1">
    <citation type="submission" date="2015-03" db="EMBL/GenBank/DDBJ databases">
        <title>RNA-seq based gene annotation and comparative genomics of four Zymoseptoria species reveal species-specific pathogenicity related genes and transposable element activity.</title>
        <authorList>
            <person name="Grandaubert J."/>
            <person name="Bhattacharyya A."/>
            <person name="Stukenbrock E.H."/>
        </authorList>
    </citation>
    <scope>NUCLEOTIDE SEQUENCE [LARGE SCALE GENOMIC DNA]</scope>
    <source>
        <strain evidence="4 5">Zb18110</strain>
    </source>
</reference>
<dbReference type="SMART" id="SM00719">
    <property type="entry name" value="Plus3"/>
    <property type="match status" value="1"/>
</dbReference>
<evidence type="ECO:0000313" key="5">
    <source>
        <dbReference type="Proteomes" id="UP000033647"/>
    </source>
</evidence>
<dbReference type="PROSITE" id="PS51360">
    <property type="entry name" value="PLUS3"/>
    <property type="match status" value="1"/>
</dbReference>
<feature type="compositionally biased region" description="Basic and acidic residues" evidence="2">
    <location>
        <begin position="201"/>
        <end position="241"/>
    </location>
</feature>
<dbReference type="SUPFAM" id="SSF159042">
    <property type="entry name" value="Plus3-like"/>
    <property type="match status" value="1"/>
</dbReference>
<dbReference type="OrthoDB" id="166375at2759"/>
<feature type="compositionally biased region" description="Basic and acidic residues" evidence="2">
    <location>
        <begin position="26"/>
        <end position="56"/>
    </location>
</feature>
<keyword evidence="1" id="KW-0175">Coiled coil</keyword>
<dbReference type="AlphaFoldDB" id="A0A0F4GZS9"/>
<feature type="coiled-coil region" evidence="1">
    <location>
        <begin position="491"/>
        <end position="524"/>
    </location>
</feature>
<feature type="region of interest" description="Disordered" evidence="2">
    <location>
        <begin position="152"/>
        <end position="264"/>
    </location>
</feature>
<keyword evidence="4" id="KW-0648">Protein biosynthesis</keyword>
<dbReference type="InterPro" id="IPR036128">
    <property type="entry name" value="Plus3-like_sf"/>
</dbReference>
<protein>
    <submittedName>
        <fullName evidence="4">RNA polymerase II transcription elongation factor Rtf1p like protein</fullName>
    </submittedName>
</protein>
<dbReference type="STRING" id="1047168.A0A0F4GZS9"/>
<evidence type="ECO:0000256" key="1">
    <source>
        <dbReference type="SAM" id="Coils"/>
    </source>
</evidence>
<dbReference type="FunFam" id="3.90.70.200:FF:000005">
    <property type="entry name" value="Related to Pol II transcription elongation factor"/>
    <property type="match status" value="1"/>
</dbReference>
<dbReference type="GO" id="GO:0003746">
    <property type="term" value="F:translation elongation factor activity"/>
    <property type="evidence" value="ECO:0007669"/>
    <property type="project" value="UniProtKB-KW"/>
</dbReference>
<comment type="caution">
    <text evidence="4">The sequence shown here is derived from an EMBL/GenBank/DDBJ whole genome shotgun (WGS) entry which is preliminary data.</text>
</comment>
<keyword evidence="5" id="KW-1185">Reference proteome</keyword>
<dbReference type="EMBL" id="LAFY01000271">
    <property type="protein sequence ID" value="KJY01726.1"/>
    <property type="molecule type" value="Genomic_DNA"/>
</dbReference>
<feature type="domain" description="Plus3" evidence="3">
    <location>
        <begin position="263"/>
        <end position="400"/>
    </location>
</feature>
<sequence length="601" mass="68082">MSAEDLDNELLGLVNDDSSDSEVDDLDRLDQTQVIDDRSPTPEPKQSVEKNEENGAGRKGVAQRGVAQKVKSRGRRRPKQQESEDEGEASSSPARSVASDRRRDSDNDAAADFDDETPLYPIEGKFMSTSDRERILALPEIEREEILAERAQEVTHRQQDLMLKKAMNENAAQSKQKRKADAAELDDGEKRSMRPKSNKRSALDDYKRAREQKGAERDRRDTGRDRRDRRSPTPISDRDADGESEVEWAEPTSNRNRGREEPPAELRDFERCRVGRSAFAKVCFYPGFEEAIRGCYARISIGLNRETGQNMYRMTQIKGFTEGKPYQLDNAIGKKFTTDQYAIVAQGSAEKPWPFHACSDGRFTQAEYDRFIDTLRKENIRPSSLKILTMKRNAIDDLINTQFTEATLQLKFARQKAMEQKHDPAYVAQQKRKDINRRRTEAEEAGDEEEIARCDAELEALNSVATNGASKVKPPPPADKEMSRYDRFAALNKTNRAKNQQEVRKALIEERNKVAREAEAARNRQMMEVKARVEAKAKDFRVRQDKFDALERGESPAVVSVPASPKKKAAAAVKGPIGALKKRNMDDDIIGELDLGIDLEI</sequence>
<name>A0A0F4GZS9_9PEZI</name>
<evidence type="ECO:0000259" key="3">
    <source>
        <dbReference type="PROSITE" id="PS51360"/>
    </source>
</evidence>
<dbReference type="InterPro" id="IPR004343">
    <property type="entry name" value="Plus-3_dom"/>
</dbReference>
<keyword evidence="4" id="KW-0251">Elongation factor</keyword>